<dbReference type="AlphaFoldDB" id="A0A0F9YUH5"/>
<dbReference type="Proteomes" id="UP000034350">
    <property type="component" value="Unassembled WGS sequence"/>
</dbReference>
<keyword evidence="2" id="KW-1185">Reference proteome</keyword>
<gene>
    <name evidence="1" type="ORF">AAJ76_7000113445</name>
</gene>
<protein>
    <submittedName>
        <fullName evidence="1">Uncharacterized protein</fullName>
    </submittedName>
</protein>
<dbReference type="GeneID" id="36321208"/>
<dbReference type="EMBL" id="JPQZ01000007">
    <property type="protein sequence ID" value="KKO76112.1"/>
    <property type="molecule type" value="Genomic_DNA"/>
</dbReference>
<sequence length="64" mass="7501">MEGYQKIERLKNLVEASALLDEQLKEILTNLSNLEDVMFYGEAISDRVNKTFNLYSEFKEILNK</sequence>
<reference evidence="1 2" key="1">
    <citation type="journal article" date="2015" name="Environ. Microbiol.">
        <title>Genome analyses suggest the presence of polyploidy and recent human-driven expansions in eight global populations of the honeybee pathogen Nosema ceranae.</title>
        <authorList>
            <person name="Pelin A."/>
            <person name="Selman M."/>
            <person name="Aris-Brosou S."/>
            <person name="Farinelli L."/>
            <person name="Corradi N."/>
        </authorList>
    </citation>
    <scope>NUCLEOTIDE SEQUENCE [LARGE SCALE GENOMIC DNA]</scope>
    <source>
        <strain evidence="1 2">PA08 1199</strain>
    </source>
</reference>
<evidence type="ECO:0000313" key="1">
    <source>
        <dbReference type="EMBL" id="KKO76112.1"/>
    </source>
</evidence>
<evidence type="ECO:0000313" key="2">
    <source>
        <dbReference type="Proteomes" id="UP000034350"/>
    </source>
</evidence>
<comment type="caution">
    <text evidence="1">The sequence shown here is derived from an EMBL/GenBank/DDBJ whole genome shotgun (WGS) entry which is preliminary data.</text>
</comment>
<name>A0A0F9YUH5_9MICR</name>
<dbReference type="VEuPathDB" id="MicrosporidiaDB:AAJ76_7000113445"/>
<organism evidence="1 2">
    <name type="scientific">Vairimorpha ceranae</name>
    <dbReference type="NCBI Taxonomy" id="40302"/>
    <lineage>
        <taxon>Eukaryota</taxon>
        <taxon>Fungi</taxon>
        <taxon>Fungi incertae sedis</taxon>
        <taxon>Microsporidia</taxon>
        <taxon>Nosematidae</taxon>
        <taxon>Vairimorpha</taxon>
    </lineage>
</organism>
<proteinExistence type="predicted"/>
<accession>A0A0F9YUH5</accession>
<dbReference type="RefSeq" id="XP_024331854.1">
    <property type="nucleotide sequence ID" value="XM_024476256.1"/>
</dbReference>